<evidence type="ECO:0000256" key="2">
    <source>
        <dbReference type="SAM" id="SignalP"/>
    </source>
</evidence>
<keyword evidence="3" id="KW-1185">Reference proteome</keyword>
<protein>
    <submittedName>
        <fullName evidence="4">Uncharacterized protein</fullName>
    </submittedName>
</protein>
<keyword evidence="2" id="KW-0732">Signal</keyword>
<evidence type="ECO:0000256" key="1">
    <source>
        <dbReference type="SAM" id="MobiDB-lite"/>
    </source>
</evidence>
<sequence>MNSKTIIALFAVLFLSASAQYYSPYAGYYGGYYNGLSGYAGYTGYASAYPGYGYAAYAYPGYGVYGYGSNNGNGAANIKGDTQQQTGSNVKLTNNN</sequence>
<dbReference type="WBParaSite" id="PTRK_0001459100.1">
    <property type="protein sequence ID" value="PTRK_0001459100.1"/>
    <property type="gene ID" value="PTRK_0001459100"/>
</dbReference>
<organism evidence="3 4">
    <name type="scientific">Parastrongyloides trichosuri</name>
    <name type="common">Possum-specific nematode worm</name>
    <dbReference type="NCBI Taxonomy" id="131310"/>
    <lineage>
        <taxon>Eukaryota</taxon>
        <taxon>Metazoa</taxon>
        <taxon>Ecdysozoa</taxon>
        <taxon>Nematoda</taxon>
        <taxon>Chromadorea</taxon>
        <taxon>Rhabditida</taxon>
        <taxon>Tylenchina</taxon>
        <taxon>Panagrolaimomorpha</taxon>
        <taxon>Strongyloidoidea</taxon>
        <taxon>Strongyloididae</taxon>
        <taxon>Parastrongyloides</taxon>
    </lineage>
</organism>
<dbReference type="Proteomes" id="UP000038045">
    <property type="component" value="Unplaced"/>
</dbReference>
<feature type="region of interest" description="Disordered" evidence="1">
    <location>
        <begin position="77"/>
        <end position="96"/>
    </location>
</feature>
<feature type="chain" id="PRO_5005892441" evidence="2">
    <location>
        <begin position="20"/>
        <end position="96"/>
    </location>
</feature>
<evidence type="ECO:0000313" key="3">
    <source>
        <dbReference type="Proteomes" id="UP000038045"/>
    </source>
</evidence>
<evidence type="ECO:0000313" key="4">
    <source>
        <dbReference type="WBParaSite" id="PTRK_0001459100.1"/>
    </source>
</evidence>
<name>A0A0N4ZZW9_PARTI</name>
<reference evidence="4" key="1">
    <citation type="submission" date="2017-02" db="UniProtKB">
        <authorList>
            <consortium name="WormBaseParasite"/>
        </authorList>
    </citation>
    <scope>IDENTIFICATION</scope>
</reference>
<proteinExistence type="predicted"/>
<feature type="signal peptide" evidence="2">
    <location>
        <begin position="1"/>
        <end position="19"/>
    </location>
</feature>
<accession>A0A0N4ZZW9</accession>
<feature type="compositionally biased region" description="Polar residues" evidence="1">
    <location>
        <begin position="80"/>
        <end position="96"/>
    </location>
</feature>
<dbReference type="AlphaFoldDB" id="A0A0N4ZZW9"/>